<comment type="caution">
    <text evidence="1">The sequence shown here is derived from an EMBL/GenBank/DDBJ whole genome shotgun (WGS) entry which is preliminary data.</text>
</comment>
<name>A0ABR2NAV7_9ROSI</name>
<keyword evidence="2" id="KW-1185">Reference proteome</keyword>
<evidence type="ECO:0000313" key="2">
    <source>
        <dbReference type="Proteomes" id="UP001396334"/>
    </source>
</evidence>
<reference evidence="1 2" key="1">
    <citation type="journal article" date="2024" name="G3 (Bethesda)">
        <title>Genome assembly of Hibiscus sabdariffa L. provides insights into metabolisms of medicinal natural products.</title>
        <authorList>
            <person name="Kim T."/>
        </authorList>
    </citation>
    <scope>NUCLEOTIDE SEQUENCE [LARGE SCALE GENOMIC DNA]</scope>
    <source>
        <strain evidence="1">TK-2024</strain>
        <tissue evidence="1">Old leaves</tissue>
    </source>
</reference>
<dbReference type="EMBL" id="JBBPBN010000187">
    <property type="protein sequence ID" value="KAK8973303.1"/>
    <property type="molecule type" value="Genomic_DNA"/>
</dbReference>
<evidence type="ECO:0000313" key="1">
    <source>
        <dbReference type="EMBL" id="KAK8973303.1"/>
    </source>
</evidence>
<organism evidence="1 2">
    <name type="scientific">Hibiscus sabdariffa</name>
    <name type="common">roselle</name>
    <dbReference type="NCBI Taxonomy" id="183260"/>
    <lineage>
        <taxon>Eukaryota</taxon>
        <taxon>Viridiplantae</taxon>
        <taxon>Streptophyta</taxon>
        <taxon>Embryophyta</taxon>
        <taxon>Tracheophyta</taxon>
        <taxon>Spermatophyta</taxon>
        <taxon>Magnoliopsida</taxon>
        <taxon>eudicotyledons</taxon>
        <taxon>Gunneridae</taxon>
        <taxon>Pentapetalae</taxon>
        <taxon>rosids</taxon>
        <taxon>malvids</taxon>
        <taxon>Malvales</taxon>
        <taxon>Malvaceae</taxon>
        <taxon>Malvoideae</taxon>
        <taxon>Hibiscus</taxon>
    </lineage>
</organism>
<gene>
    <name evidence="1" type="ORF">V6N11_069174</name>
</gene>
<proteinExistence type="predicted"/>
<dbReference type="Proteomes" id="UP001396334">
    <property type="component" value="Unassembled WGS sequence"/>
</dbReference>
<sequence length="109" mass="12318">MAQQLLDVTPKNLIVMVSGAKSAAKHQIRWHIVLEADESISREFAEFKRGIVLIVGHLHELKVDAIPLLRSKVSPRVTLVDRFMMGIRNYNKSYETFFSGTVCSDTGLF</sequence>
<protein>
    <submittedName>
        <fullName evidence="1">Uncharacterized protein</fullName>
    </submittedName>
</protein>
<accession>A0ABR2NAV7</accession>